<organism evidence="2 3">
    <name type="scientific">Georgenia faecalis</name>
    <dbReference type="NCBI Taxonomy" id="2483799"/>
    <lineage>
        <taxon>Bacteria</taxon>
        <taxon>Bacillati</taxon>
        <taxon>Actinomycetota</taxon>
        <taxon>Actinomycetes</taxon>
        <taxon>Micrococcales</taxon>
        <taxon>Bogoriellaceae</taxon>
        <taxon>Georgenia</taxon>
    </lineage>
</organism>
<dbReference type="CDD" id="cd06587">
    <property type="entry name" value="VOC"/>
    <property type="match status" value="1"/>
</dbReference>
<comment type="caution">
    <text evidence="2">The sequence shown here is derived from an EMBL/GenBank/DDBJ whole genome shotgun (WGS) entry which is preliminary data.</text>
</comment>
<reference evidence="3" key="1">
    <citation type="journal article" date="2019" name="Int. J. Syst. Evol. Microbiol.">
        <title>The Global Catalogue of Microorganisms (GCM) 10K type strain sequencing project: providing services to taxonomists for standard genome sequencing and annotation.</title>
        <authorList>
            <consortium name="The Broad Institute Genomics Platform"/>
            <consortium name="The Broad Institute Genome Sequencing Center for Infectious Disease"/>
            <person name="Wu L."/>
            <person name="Ma J."/>
        </authorList>
    </citation>
    <scope>NUCLEOTIDE SEQUENCE [LARGE SCALE GENOMIC DNA]</scope>
    <source>
        <strain evidence="3">JCM 3369</strain>
    </source>
</reference>
<proteinExistence type="predicted"/>
<keyword evidence="3" id="KW-1185">Reference proteome</keyword>
<sequence length="123" mass="13312">MSTGIRYSSTTLACPSPGALASFYATITGGEVTFVHDDEWATMRCEGARLEFMGVSGYQAPRWPEDSALVHIDFFVDDLETAATRVVAAGARRYEHQPNAAHCLVFADPAGHPFCLTLIDEVG</sequence>
<dbReference type="Gene3D" id="3.10.180.10">
    <property type="entry name" value="2,3-Dihydroxybiphenyl 1,2-Dioxygenase, domain 1"/>
    <property type="match status" value="1"/>
</dbReference>
<protein>
    <submittedName>
        <fullName evidence="2">VOC family protein</fullName>
    </submittedName>
</protein>
<dbReference type="SUPFAM" id="SSF54593">
    <property type="entry name" value="Glyoxalase/Bleomycin resistance protein/Dihydroxybiphenyl dioxygenase"/>
    <property type="match status" value="1"/>
</dbReference>
<dbReference type="PANTHER" id="PTHR35908">
    <property type="entry name" value="HYPOTHETICAL FUSION PROTEIN"/>
    <property type="match status" value="1"/>
</dbReference>
<name>A0ABV9DD50_9MICO</name>
<gene>
    <name evidence="2" type="ORF">ACFO3F_13130</name>
</gene>
<dbReference type="InterPro" id="IPR029068">
    <property type="entry name" value="Glyas_Bleomycin-R_OHBP_Dase"/>
</dbReference>
<dbReference type="PROSITE" id="PS51819">
    <property type="entry name" value="VOC"/>
    <property type="match status" value="1"/>
</dbReference>
<dbReference type="EMBL" id="JBHSGF010000009">
    <property type="protein sequence ID" value="MFC4556194.1"/>
    <property type="molecule type" value="Genomic_DNA"/>
</dbReference>
<evidence type="ECO:0000259" key="1">
    <source>
        <dbReference type="PROSITE" id="PS51819"/>
    </source>
</evidence>
<accession>A0ABV9DD50</accession>
<feature type="domain" description="VOC" evidence="1">
    <location>
        <begin position="6"/>
        <end position="119"/>
    </location>
</feature>
<dbReference type="Pfam" id="PF18029">
    <property type="entry name" value="Glyoxalase_6"/>
    <property type="match status" value="1"/>
</dbReference>
<evidence type="ECO:0000313" key="2">
    <source>
        <dbReference type="EMBL" id="MFC4556194.1"/>
    </source>
</evidence>
<dbReference type="PANTHER" id="PTHR35908:SF1">
    <property type="entry name" value="CONSERVED PROTEIN"/>
    <property type="match status" value="1"/>
</dbReference>
<evidence type="ECO:0000313" key="3">
    <source>
        <dbReference type="Proteomes" id="UP001595955"/>
    </source>
</evidence>
<dbReference type="InterPro" id="IPR037523">
    <property type="entry name" value="VOC_core"/>
</dbReference>
<dbReference type="RefSeq" id="WP_122824632.1">
    <property type="nucleotide sequence ID" value="NZ_CP033325.1"/>
</dbReference>
<dbReference type="InterPro" id="IPR041581">
    <property type="entry name" value="Glyoxalase_6"/>
</dbReference>
<dbReference type="Proteomes" id="UP001595955">
    <property type="component" value="Unassembled WGS sequence"/>
</dbReference>